<evidence type="ECO:0000256" key="6">
    <source>
        <dbReference type="ARBA" id="ARBA00022692"/>
    </source>
</evidence>
<dbReference type="PANTHER" id="PTHR32309:SF32">
    <property type="entry name" value="TYROSINE-PROTEIN KINASE ETK-RELATED"/>
    <property type="match status" value="1"/>
</dbReference>
<comment type="subcellular location">
    <subcellularLocation>
        <location evidence="1">Cell inner membrane</location>
        <topology evidence="1">Multi-pass membrane protein</topology>
    </subcellularLocation>
</comment>
<dbReference type="InterPro" id="IPR005700">
    <property type="entry name" value="EPS_ExoP-like"/>
</dbReference>
<feature type="domain" description="AAA" evidence="15">
    <location>
        <begin position="556"/>
        <end position="675"/>
    </location>
</feature>
<feature type="transmembrane region" description="Helical" evidence="13">
    <location>
        <begin position="35"/>
        <end position="54"/>
    </location>
</feature>
<evidence type="ECO:0000259" key="15">
    <source>
        <dbReference type="Pfam" id="PF13614"/>
    </source>
</evidence>
<keyword evidence="5 17" id="KW-0808">Transferase</keyword>
<keyword evidence="7" id="KW-0547">Nucleotide-binding</keyword>
<keyword evidence="11 13" id="KW-0472">Membrane</keyword>
<dbReference type="EC" id="2.7.10.2" evidence="17"/>
<evidence type="ECO:0000256" key="7">
    <source>
        <dbReference type="ARBA" id="ARBA00022741"/>
    </source>
</evidence>
<dbReference type="InterPro" id="IPR003856">
    <property type="entry name" value="LPS_length_determ_N"/>
</dbReference>
<dbReference type="NCBIfam" id="TIGR01007">
    <property type="entry name" value="eps_fam"/>
    <property type="match status" value="1"/>
</dbReference>
<dbReference type="CDD" id="cd05387">
    <property type="entry name" value="BY-kinase"/>
    <property type="match status" value="1"/>
</dbReference>
<gene>
    <name evidence="17" type="ORF">ACFOY1_05875</name>
</gene>
<proteinExistence type="inferred from homology"/>
<comment type="similarity">
    <text evidence="2">Belongs to the etk/wzc family.</text>
</comment>
<keyword evidence="8" id="KW-0418">Kinase</keyword>
<dbReference type="InterPro" id="IPR025669">
    <property type="entry name" value="AAA_dom"/>
</dbReference>
<evidence type="ECO:0000256" key="3">
    <source>
        <dbReference type="ARBA" id="ARBA00022475"/>
    </source>
</evidence>
<accession>A0ABV8NU21</accession>
<dbReference type="GO" id="GO:0004715">
    <property type="term" value="F:non-membrane spanning protein tyrosine kinase activity"/>
    <property type="evidence" value="ECO:0007669"/>
    <property type="project" value="UniProtKB-EC"/>
</dbReference>
<dbReference type="InterPro" id="IPR050445">
    <property type="entry name" value="Bact_polysacc_biosynth/exp"/>
</dbReference>
<keyword evidence="6 13" id="KW-0812">Transmembrane</keyword>
<sequence>MNTPQNAAPAPLAETQDSDEIDVIGLLDILLDARWLILSVAAVVLAISVAYVLLTQPIYQADTLIQVEQSQNDTSTQLTELTSLFSGMSPTSAEMEILRSRLVVGGAADALHLYINAAPDYLPFIGQWLARHASGLSNPGFLGMGGYVTGTESIEVTQLDVPKELEGKELKLVASSKGYVLKDPDGRILVNGTVGSVSEFTAKDEPGRIRVASLQAKPGASFTLVRQSRLASIANLQKNLQINEQGKQSGVIAVTLKGPDPVHIMRVLNAVDTEYVKQNVDRKAAEAEKSLSFLSTYLPQLKKKVDEATAKYTKFRDQHGTFDLTTEGGLALNTSVNLQSQLLDLQQKRRGLLAQFTPAHPSVRVVDEQIAALHKKITQVQQRIKKLPDLEQQLLTLMQDVKVNGDMYVNLLNSSQQLKLVKEGKVGNVRVVDPAVTPEKPVWPRRLLVLAIALVLGLVLGAIIAFIRNWLNPGIKDPSDIESALGLHVFATIPHSASQGRLHELAMSKAPGTHVLAEIAPTEPAVESLRSLRTALQFAMLDASNNIVLLTGPTPGIGKSFTSVNFAAILGAAGKRVLLIDADLRKGYINQYFGLERNKGYSELISGSLRAEDAVHKNVLPNVDLITTGIVPPNPAELLLSQATTQILRELSAQYDIVLLDTSPILAVSDAMALAPHAGTLFLLARAQASTLGELEESAKRLRQAGAHVSGVIFNDLVATNRRYGSKYGNYRYTNYEYGTPG</sequence>
<dbReference type="Pfam" id="PF13807">
    <property type="entry name" value="GNVR"/>
    <property type="match status" value="1"/>
</dbReference>
<keyword evidence="3" id="KW-1003">Cell membrane</keyword>
<dbReference type="Pfam" id="PF23607">
    <property type="entry name" value="WZC_N"/>
    <property type="match status" value="1"/>
</dbReference>
<feature type="domain" description="Tyrosine-protein kinase G-rich" evidence="16">
    <location>
        <begin position="389"/>
        <end position="469"/>
    </location>
</feature>
<dbReference type="InterPro" id="IPR032807">
    <property type="entry name" value="GNVR"/>
</dbReference>
<evidence type="ECO:0000256" key="5">
    <source>
        <dbReference type="ARBA" id="ARBA00022679"/>
    </source>
</evidence>
<evidence type="ECO:0000256" key="10">
    <source>
        <dbReference type="ARBA" id="ARBA00022989"/>
    </source>
</evidence>
<evidence type="ECO:0000256" key="4">
    <source>
        <dbReference type="ARBA" id="ARBA00022519"/>
    </source>
</evidence>
<comment type="caution">
    <text evidence="17">The sequence shown here is derived from an EMBL/GenBank/DDBJ whole genome shotgun (WGS) entry which is preliminary data.</text>
</comment>
<organism evidence="17 18">
    <name type="scientific">Candidimonas humi</name>
    <dbReference type="NCBI Taxonomy" id="683355"/>
    <lineage>
        <taxon>Bacteria</taxon>
        <taxon>Pseudomonadati</taxon>
        <taxon>Pseudomonadota</taxon>
        <taxon>Betaproteobacteria</taxon>
        <taxon>Burkholderiales</taxon>
        <taxon>Alcaligenaceae</taxon>
        <taxon>Candidimonas</taxon>
    </lineage>
</organism>
<reference evidence="18" key="1">
    <citation type="journal article" date="2019" name="Int. J. Syst. Evol. Microbiol.">
        <title>The Global Catalogue of Microorganisms (GCM) 10K type strain sequencing project: providing services to taxonomists for standard genome sequencing and annotation.</title>
        <authorList>
            <consortium name="The Broad Institute Genomics Platform"/>
            <consortium name="The Broad Institute Genome Sequencing Center for Infectious Disease"/>
            <person name="Wu L."/>
            <person name="Ma J."/>
        </authorList>
    </citation>
    <scope>NUCLEOTIDE SEQUENCE [LARGE SCALE GENOMIC DNA]</scope>
    <source>
        <strain evidence="18">LMG 24813</strain>
    </source>
</reference>
<evidence type="ECO:0000256" key="2">
    <source>
        <dbReference type="ARBA" id="ARBA00008883"/>
    </source>
</evidence>
<keyword evidence="4" id="KW-0997">Cell inner membrane</keyword>
<feature type="domain" description="Polysaccharide chain length determinant N-terminal" evidence="14">
    <location>
        <begin position="19"/>
        <end position="108"/>
    </location>
</feature>
<dbReference type="PROSITE" id="PS00387">
    <property type="entry name" value="PPASE"/>
    <property type="match status" value="1"/>
</dbReference>
<comment type="catalytic activity">
    <reaction evidence="12">
        <text>L-tyrosyl-[protein] + ATP = O-phospho-L-tyrosyl-[protein] + ADP + H(+)</text>
        <dbReference type="Rhea" id="RHEA:10596"/>
        <dbReference type="Rhea" id="RHEA-COMP:10136"/>
        <dbReference type="Rhea" id="RHEA-COMP:20101"/>
        <dbReference type="ChEBI" id="CHEBI:15378"/>
        <dbReference type="ChEBI" id="CHEBI:30616"/>
        <dbReference type="ChEBI" id="CHEBI:46858"/>
        <dbReference type="ChEBI" id="CHEBI:61978"/>
        <dbReference type="ChEBI" id="CHEBI:456216"/>
    </reaction>
</comment>
<evidence type="ECO:0000256" key="8">
    <source>
        <dbReference type="ARBA" id="ARBA00022777"/>
    </source>
</evidence>
<evidence type="ECO:0000313" key="18">
    <source>
        <dbReference type="Proteomes" id="UP001595848"/>
    </source>
</evidence>
<dbReference type="InterPro" id="IPR005702">
    <property type="entry name" value="Wzc-like_C"/>
</dbReference>
<keyword evidence="10 13" id="KW-1133">Transmembrane helix</keyword>
<keyword evidence="9" id="KW-0067">ATP-binding</keyword>
<dbReference type="PANTHER" id="PTHR32309">
    <property type="entry name" value="TYROSINE-PROTEIN KINASE"/>
    <property type="match status" value="1"/>
</dbReference>
<dbReference type="Proteomes" id="UP001595848">
    <property type="component" value="Unassembled WGS sequence"/>
</dbReference>
<evidence type="ECO:0000256" key="11">
    <source>
        <dbReference type="ARBA" id="ARBA00023136"/>
    </source>
</evidence>
<name>A0ABV8NU21_9BURK</name>
<evidence type="ECO:0000256" key="9">
    <source>
        <dbReference type="ARBA" id="ARBA00022840"/>
    </source>
</evidence>
<feature type="transmembrane region" description="Helical" evidence="13">
    <location>
        <begin position="447"/>
        <end position="471"/>
    </location>
</feature>
<dbReference type="Pfam" id="PF13614">
    <property type="entry name" value="AAA_31"/>
    <property type="match status" value="1"/>
</dbReference>
<evidence type="ECO:0000313" key="17">
    <source>
        <dbReference type="EMBL" id="MFC4200475.1"/>
    </source>
</evidence>
<evidence type="ECO:0000259" key="16">
    <source>
        <dbReference type="Pfam" id="PF13807"/>
    </source>
</evidence>
<evidence type="ECO:0000259" key="14">
    <source>
        <dbReference type="Pfam" id="PF02706"/>
    </source>
</evidence>
<dbReference type="EMBL" id="JBHSBV010000002">
    <property type="protein sequence ID" value="MFC4200475.1"/>
    <property type="molecule type" value="Genomic_DNA"/>
</dbReference>
<keyword evidence="18" id="KW-1185">Reference proteome</keyword>
<evidence type="ECO:0000256" key="1">
    <source>
        <dbReference type="ARBA" id="ARBA00004429"/>
    </source>
</evidence>
<dbReference type="Pfam" id="PF02706">
    <property type="entry name" value="Wzz"/>
    <property type="match status" value="1"/>
</dbReference>
<evidence type="ECO:0000256" key="13">
    <source>
        <dbReference type="SAM" id="Phobius"/>
    </source>
</evidence>
<protein>
    <submittedName>
        <fullName evidence="17">Polysaccharide biosynthesis tyrosine autokinase</fullName>
        <ecNumber evidence="17">2.7.10.2</ecNumber>
    </submittedName>
</protein>
<dbReference type="NCBIfam" id="TIGR01005">
    <property type="entry name" value="eps_transp_fam"/>
    <property type="match status" value="1"/>
</dbReference>
<dbReference type="RefSeq" id="WP_217964275.1">
    <property type="nucleotide sequence ID" value="NZ_JAHTBN010000003.1"/>
</dbReference>
<evidence type="ECO:0000256" key="12">
    <source>
        <dbReference type="ARBA" id="ARBA00053015"/>
    </source>
</evidence>